<dbReference type="Pfam" id="PF18936">
    <property type="entry name" value="DUF5684"/>
    <property type="match status" value="1"/>
</dbReference>
<dbReference type="NCBIfam" id="TIGR02227">
    <property type="entry name" value="sigpep_I_bact"/>
    <property type="match status" value="1"/>
</dbReference>
<accession>A0A6I6GBB6</accession>
<evidence type="ECO:0000256" key="5">
    <source>
        <dbReference type="ARBA" id="ARBA00022801"/>
    </source>
</evidence>
<feature type="active site" evidence="6">
    <location>
        <position position="277"/>
    </location>
</feature>
<keyword evidence="7" id="KW-0812">Transmembrane</keyword>
<evidence type="ECO:0000256" key="1">
    <source>
        <dbReference type="ARBA" id="ARBA00000677"/>
    </source>
</evidence>
<dbReference type="RefSeq" id="WP_157479326.1">
    <property type="nucleotide sequence ID" value="NZ_CP046566.1"/>
</dbReference>
<evidence type="ECO:0000313" key="9">
    <source>
        <dbReference type="EMBL" id="QGW28973.1"/>
    </source>
</evidence>
<feature type="transmembrane region" description="Helical" evidence="7">
    <location>
        <begin position="51"/>
        <end position="75"/>
    </location>
</feature>
<comment type="catalytic activity">
    <reaction evidence="1 7">
        <text>Cleavage of hydrophobic, N-terminal signal or leader sequences from secreted and periplasmic proteins.</text>
        <dbReference type="EC" id="3.4.21.89"/>
    </reaction>
</comment>
<evidence type="ECO:0000256" key="6">
    <source>
        <dbReference type="PIRSR" id="PIRSR600223-1"/>
    </source>
</evidence>
<keyword evidence="10" id="KW-1185">Reference proteome</keyword>
<evidence type="ECO:0000256" key="2">
    <source>
        <dbReference type="ARBA" id="ARBA00009370"/>
    </source>
</evidence>
<feature type="transmembrane region" description="Helical" evidence="7">
    <location>
        <begin position="81"/>
        <end position="102"/>
    </location>
</feature>
<feature type="domain" description="Peptidase S26" evidence="8">
    <location>
        <begin position="421"/>
        <end position="496"/>
    </location>
</feature>
<evidence type="ECO:0000256" key="3">
    <source>
        <dbReference type="ARBA" id="ARBA00013208"/>
    </source>
</evidence>
<dbReference type="SUPFAM" id="SSF51306">
    <property type="entry name" value="LexA/Signal peptidase"/>
    <property type="match status" value="1"/>
</dbReference>
<dbReference type="AlphaFoldDB" id="A0A6I6GBB6"/>
<keyword evidence="5 7" id="KW-0378">Hydrolase</keyword>
<dbReference type="Gene3D" id="2.10.109.10">
    <property type="entry name" value="Umud Fragment, subunit A"/>
    <property type="match status" value="1"/>
</dbReference>
<dbReference type="CDD" id="cd06530">
    <property type="entry name" value="S26_SPase_I"/>
    <property type="match status" value="2"/>
</dbReference>
<reference evidence="9 10" key="1">
    <citation type="submission" date="2019-11" db="EMBL/GenBank/DDBJ databases">
        <authorList>
            <person name="Im W.T."/>
        </authorList>
    </citation>
    <scope>NUCLEOTIDE SEQUENCE [LARGE SCALE GENOMIC DNA]</scope>
    <source>
        <strain evidence="9 10">SB-02</strain>
    </source>
</reference>
<dbReference type="PROSITE" id="PS00761">
    <property type="entry name" value="SPASE_I_3"/>
    <property type="match status" value="1"/>
</dbReference>
<dbReference type="EMBL" id="CP046566">
    <property type="protein sequence ID" value="QGW28973.1"/>
    <property type="molecule type" value="Genomic_DNA"/>
</dbReference>
<dbReference type="EC" id="3.4.21.89" evidence="3 7"/>
<comment type="similarity">
    <text evidence="2 7">Belongs to the peptidase S26 family.</text>
</comment>
<evidence type="ECO:0000259" key="8">
    <source>
        <dbReference type="Pfam" id="PF10502"/>
    </source>
</evidence>
<protein>
    <recommendedName>
        <fullName evidence="4 7">Signal peptidase I</fullName>
        <ecNumber evidence="3 7">3.4.21.89</ecNumber>
    </recommendedName>
</protein>
<dbReference type="PANTHER" id="PTHR43390:SF1">
    <property type="entry name" value="CHLOROPLAST PROCESSING PEPTIDASE"/>
    <property type="match status" value="1"/>
</dbReference>
<keyword evidence="7" id="KW-0645">Protease</keyword>
<gene>
    <name evidence="9" type="primary">lepB</name>
    <name evidence="9" type="ORF">GLV81_13445</name>
</gene>
<evidence type="ECO:0000256" key="7">
    <source>
        <dbReference type="RuleBase" id="RU362042"/>
    </source>
</evidence>
<evidence type="ECO:0000313" key="10">
    <source>
        <dbReference type="Proteomes" id="UP000426027"/>
    </source>
</evidence>
<comment type="caution">
    <text evidence="7">Lacks conserved residue(s) required for the propagation of feature annotation.</text>
</comment>
<dbReference type="GO" id="GO:0009003">
    <property type="term" value="F:signal peptidase activity"/>
    <property type="evidence" value="ECO:0007669"/>
    <property type="project" value="UniProtKB-EC"/>
</dbReference>
<feature type="domain" description="Peptidase S26" evidence="8">
    <location>
        <begin position="121"/>
        <end position="311"/>
    </location>
</feature>
<dbReference type="GO" id="GO:0006465">
    <property type="term" value="P:signal peptide processing"/>
    <property type="evidence" value="ECO:0007669"/>
    <property type="project" value="InterPro"/>
</dbReference>
<dbReference type="InterPro" id="IPR000223">
    <property type="entry name" value="Pept_S26A_signal_pept_1"/>
</dbReference>
<dbReference type="Proteomes" id="UP000426027">
    <property type="component" value="Chromosome"/>
</dbReference>
<dbReference type="InterPro" id="IPR019533">
    <property type="entry name" value="Peptidase_S26"/>
</dbReference>
<keyword evidence="7" id="KW-1133">Transmembrane helix</keyword>
<comment type="subcellular location">
    <subcellularLocation>
        <location evidence="7">Membrane</location>
        <topology evidence="7">Single-pass type II membrane protein</topology>
    </subcellularLocation>
</comment>
<dbReference type="InterPro" id="IPR036286">
    <property type="entry name" value="LexA/Signal_pep-like_sf"/>
</dbReference>
<dbReference type="Pfam" id="PF10502">
    <property type="entry name" value="Peptidase_S26"/>
    <property type="match status" value="2"/>
</dbReference>
<dbReference type="InterPro" id="IPR043739">
    <property type="entry name" value="DUF5684"/>
</dbReference>
<dbReference type="GO" id="GO:0016020">
    <property type="term" value="C:membrane"/>
    <property type="evidence" value="ECO:0007669"/>
    <property type="project" value="UniProtKB-SubCell"/>
</dbReference>
<evidence type="ECO:0000256" key="4">
    <source>
        <dbReference type="ARBA" id="ARBA00019232"/>
    </source>
</evidence>
<dbReference type="KEGG" id="fls:GLV81_13445"/>
<dbReference type="PANTHER" id="PTHR43390">
    <property type="entry name" value="SIGNAL PEPTIDASE I"/>
    <property type="match status" value="1"/>
</dbReference>
<keyword evidence="7" id="KW-0472">Membrane</keyword>
<proteinExistence type="inferred from homology"/>
<feature type="active site" evidence="6">
    <location>
        <position position="151"/>
    </location>
</feature>
<name>A0A6I6GBB6_9BACT</name>
<organism evidence="9 10">
    <name type="scientific">Phnomibacter ginsenosidimutans</name>
    <dbReference type="NCBI Taxonomy" id="2676868"/>
    <lineage>
        <taxon>Bacteria</taxon>
        <taxon>Pseudomonadati</taxon>
        <taxon>Bacteroidota</taxon>
        <taxon>Chitinophagia</taxon>
        <taxon>Chitinophagales</taxon>
        <taxon>Chitinophagaceae</taxon>
        <taxon>Phnomibacter</taxon>
    </lineage>
</organism>
<feature type="transmembrane region" description="Helical" evidence="7">
    <location>
        <begin position="123"/>
        <end position="142"/>
    </location>
</feature>
<dbReference type="PRINTS" id="PR00727">
    <property type="entry name" value="LEADERPTASE"/>
</dbReference>
<dbReference type="GO" id="GO:0004252">
    <property type="term" value="F:serine-type endopeptidase activity"/>
    <property type="evidence" value="ECO:0007669"/>
    <property type="project" value="InterPro"/>
</dbReference>
<dbReference type="InterPro" id="IPR019758">
    <property type="entry name" value="Pept_S26A_signal_pept_1_CS"/>
</dbReference>
<sequence>MGWIIFLIGTIGWHIGMYGMFKKAGITPWKALIPFYNTWCIIDKIQIRRVWFWLQFIPIAGQFISIWLTIIFVMHFGRFNVLHHAAAVFVPFIYFPYLGFSPNERYAGREVFHNYKKPSSREWVDAAVFAVVAATLIRTFIFEAYTIPTPSMEKTLLVNDFLFVNKVSYGPRIPKTPLSFPFVHNLMPNSQIPSYLKWIQLPYSRIPGYEKVERNDVVVFNFPLGDTVINHPDYGSKTPYYDVLRGAPYNGNRDALMANWGDQILVHPMDKADNYIKRCVGVAGDTLQVIHGILYVNGQKAYSPAGEQTHYIVRTNGTPIDFDNLEDNTGIQLRWNVNKEADIEDLNKTFNEGGIYFLNMSPGDAAAFKKMSNVKAVEQYIIPADSSDTGLFPNAPGYGWSVDEYGPIVIPAKGATVSLTLQNLPLYERLIRNYEEHTLEVKDKQIIIDGKPADKYTFKYNYYWMMGDNRHNSQDSRYWGFVPETHVVGKASFIWFSWENGPRWKRIFSSIK</sequence>